<dbReference type="PANTHER" id="PTHR34801">
    <property type="entry name" value="EXPRESSED PROTEIN"/>
    <property type="match status" value="1"/>
</dbReference>
<organism evidence="1 2">
    <name type="scientific">Porphyridium purpureum</name>
    <name type="common">Red alga</name>
    <name type="synonym">Porphyridium cruentum</name>
    <dbReference type="NCBI Taxonomy" id="35688"/>
    <lineage>
        <taxon>Eukaryota</taxon>
        <taxon>Rhodophyta</taxon>
        <taxon>Bangiophyceae</taxon>
        <taxon>Porphyridiales</taxon>
        <taxon>Porphyridiaceae</taxon>
        <taxon>Porphyridium</taxon>
    </lineage>
</organism>
<accession>A0A5J4Z6H2</accession>
<keyword evidence="2" id="KW-1185">Reference proteome</keyword>
<dbReference type="Pfam" id="PF07386">
    <property type="entry name" value="DUF1499"/>
    <property type="match status" value="1"/>
</dbReference>
<reference evidence="2" key="1">
    <citation type="journal article" date="2019" name="Nat. Commun.">
        <title>Expansion of phycobilisome linker gene families in mesophilic red algae.</title>
        <authorList>
            <person name="Lee J."/>
            <person name="Kim D."/>
            <person name="Bhattacharya D."/>
            <person name="Yoon H.S."/>
        </authorList>
    </citation>
    <scope>NUCLEOTIDE SEQUENCE [LARGE SCALE GENOMIC DNA]</scope>
    <source>
        <strain evidence="2">CCMP 1328</strain>
    </source>
</reference>
<dbReference type="Proteomes" id="UP000324585">
    <property type="component" value="Unassembled WGS sequence"/>
</dbReference>
<protein>
    <recommendedName>
        <fullName evidence="3">Thylakoid lumenal 17.9 kDa protein, chloroplastic</fullName>
    </recommendedName>
</protein>
<evidence type="ECO:0000313" key="2">
    <source>
        <dbReference type="Proteomes" id="UP000324585"/>
    </source>
</evidence>
<evidence type="ECO:0008006" key="3">
    <source>
        <dbReference type="Google" id="ProtNLM"/>
    </source>
</evidence>
<dbReference type="OrthoDB" id="200029at2759"/>
<comment type="caution">
    <text evidence="1">The sequence shown here is derived from an EMBL/GenBank/DDBJ whole genome shotgun (WGS) entry which is preliminary data.</text>
</comment>
<evidence type="ECO:0000313" key="1">
    <source>
        <dbReference type="EMBL" id="KAA8498247.1"/>
    </source>
</evidence>
<dbReference type="EMBL" id="VRMN01000001">
    <property type="protein sequence ID" value="KAA8498247.1"/>
    <property type="molecule type" value="Genomic_DNA"/>
</dbReference>
<name>A0A5J4Z6H2_PORPP</name>
<proteinExistence type="predicted"/>
<dbReference type="InterPro" id="IPR010865">
    <property type="entry name" value="DUF1499"/>
</dbReference>
<sequence length="234" mass="26178">MFVWQFREKSNLRMASFAAGPVPLRQCLRQYHHRHGSKMPMCMRDSLSHTGGQGNRLRRNVIAASLGVTLSLLFAWEKEALSPIHPVHAEGVVAKPRARLSECRADQNCVSSSSVKNPSKFLSPWTFEPETSNPAIAWESLHSVVQNLPGAKVVEFSDTYLHAEVPGFFPRSVDDLEFVLDASDKLVLFKSCGRSVTYIYPLQQPIGDMNTNKSRIQDIQAKLGWDDMGFGGLF</sequence>
<dbReference type="AlphaFoldDB" id="A0A5J4Z6H2"/>
<dbReference type="PANTHER" id="PTHR34801:SF6">
    <property type="entry name" value="SLL1620 PROTEIN"/>
    <property type="match status" value="1"/>
</dbReference>
<gene>
    <name evidence="1" type="ORF">FVE85_5832</name>
</gene>